<keyword evidence="3" id="KW-1185">Reference proteome</keyword>
<dbReference type="Proteomes" id="UP000529946">
    <property type="component" value="Unassembled WGS sequence"/>
</dbReference>
<dbReference type="Pfam" id="PF13557">
    <property type="entry name" value="Phenol_MetA_deg"/>
    <property type="match status" value="1"/>
</dbReference>
<gene>
    <name evidence="2" type="ORF">GGR12_000794</name>
</gene>
<evidence type="ECO:0008006" key="4">
    <source>
        <dbReference type="Google" id="ProtNLM"/>
    </source>
</evidence>
<name>A0A7W6JB97_9CAUL</name>
<protein>
    <recommendedName>
        <fullName evidence="4">Transporter</fullName>
    </recommendedName>
</protein>
<dbReference type="RefSeq" id="WP_183203094.1">
    <property type="nucleotide sequence ID" value="NZ_BAAAER010000004.1"/>
</dbReference>
<dbReference type="InterPro" id="IPR025737">
    <property type="entry name" value="FApF"/>
</dbReference>
<dbReference type="AlphaFoldDB" id="A0A7W6JB97"/>
<evidence type="ECO:0000313" key="2">
    <source>
        <dbReference type="EMBL" id="MBB4081955.1"/>
    </source>
</evidence>
<reference evidence="2 3" key="1">
    <citation type="submission" date="2020-08" db="EMBL/GenBank/DDBJ databases">
        <title>Genomic Encyclopedia of Type Strains, Phase IV (KMG-IV): sequencing the most valuable type-strain genomes for metagenomic binning, comparative biology and taxonomic classification.</title>
        <authorList>
            <person name="Goeker M."/>
        </authorList>
    </citation>
    <scope>NUCLEOTIDE SEQUENCE [LARGE SCALE GENOMIC DNA]</scope>
    <source>
        <strain evidence="2 3">DSM 23960</strain>
    </source>
</reference>
<accession>A0A7W6JB97</accession>
<evidence type="ECO:0000256" key="1">
    <source>
        <dbReference type="SAM" id="SignalP"/>
    </source>
</evidence>
<organism evidence="2 3">
    <name type="scientific">Brevundimonas lenta</name>
    <dbReference type="NCBI Taxonomy" id="424796"/>
    <lineage>
        <taxon>Bacteria</taxon>
        <taxon>Pseudomonadati</taxon>
        <taxon>Pseudomonadota</taxon>
        <taxon>Alphaproteobacteria</taxon>
        <taxon>Caulobacterales</taxon>
        <taxon>Caulobacteraceae</taxon>
        <taxon>Brevundimonas</taxon>
    </lineage>
</organism>
<evidence type="ECO:0000313" key="3">
    <source>
        <dbReference type="Proteomes" id="UP000529946"/>
    </source>
</evidence>
<keyword evidence="1" id="KW-0732">Signal</keyword>
<feature type="chain" id="PRO_5031445292" description="Transporter" evidence="1">
    <location>
        <begin position="28"/>
        <end position="304"/>
    </location>
</feature>
<comment type="caution">
    <text evidence="2">The sequence shown here is derived from an EMBL/GenBank/DDBJ whole genome shotgun (WGS) entry which is preliminary data.</text>
</comment>
<dbReference type="EMBL" id="JACIDM010000001">
    <property type="protein sequence ID" value="MBB4081955.1"/>
    <property type="molecule type" value="Genomic_DNA"/>
</dbReference>
<feature type="signal peptide" evidence="1">
    <location>
        <begin position="1"/>
        <end position="27"/>
    </location>
</feature>
<sequence>MSARRNAVAAVATLVALAPFTAAPARAQDDGPRVYQLVPNGARTFTAFAVAKRGNETPEPGTIVPGSEIDTDLLVLRYAQTFDLAGRAFTPFAILPMGRVNATGAAESSGLGDAQIGATLGLIGAPALSPEAFASFEPRFGTSVLARVYFPTGAYDAATPVNLGSNRPSFQLGFPTYFASGRSFRDPSLTSLEVLPTLTFYQDNDDPFGGERSSKDPLFSVEAHLTRNLGARTWVSADLLYRNGGKATLDGVEDAGMHGWSAGGSLAFPFISRTNLILSYQHVIERRDDGPDGWFFRTALVAPF</sequence>
<proteinExistence type="predicted"/>